<dbReference type="FunFam" id="3.40.50.970:FF:000022">
    <property type="entry name" value="2-oxoglutarate ferredoxin oxidoreductase alpha subunit"/>
    <property type="match status" value="1"/>
</dbReference>
<dbReference type="Pfam" id="PF17147">
    <property type="entry name" value="PFOR_II"/>
    <property type="match status" value="1"/>
</dbReference>
<sequence length="378" mass="41293">MTSNGKNVKFWQGNIACAEGAIAAGCRFFAGYPITPSSEIAERMSLRLPQVGGIFIQMEDEIASINALIGASWAGAKAMTATSGPGFSLMQEGIGYAFMTETPCVIVVVQRVGPATGQASKSAQGNFMQVRWGTHGDYAAIVLAPNSAQEMFDLTIRAFNLAEEYRTPVVVLADELSAHIVEPVEIPEKINVVNRRKPKDLSEPFFGSKDPRGVPPMPEVGEGFNVLVTGSTHNEWGYRYTSDPEVHRKLVTRLYWKIEGNAHKIADYEATDIDGAKIGIVSFGCTSRSAYEAVERAKKDGLKIAHVRLKTLWPFPDWIIEELAEQVDAIIVPELSLGQFVREVERAVHGKCKVISITKIGGGEMITPNEILAVARRL</sequence>
<evidence type="ECO:0000313" key="4">
    <source>
        <dbReference type="EMBL" id="RLE54106.1"/>
    </source>
</evidence>
<dbReference type="PANTHER" id="PTHR43088:SF1">
    <property type="entry name" value="SUBUNIT OF PYRUVATE:FLAVODOXIN OXIDOREDUCTASE"/>
    <property type="match status" value="1"/>
</dbReference>
<dbReference type="Pfam" id="PF01855">
    <property type="entry name" value="POR_N"/>
    <property type="match status" value="1"/>
</dbReference>
<evidence type="ECO:0000256" key="1">
    <source>
        <dbReference type="ARBA" id="ARBA00023002"/>
    </source>
</evidence>
<dbReference type="NCBIfam" id="NF006412">
    <property type="entry name" value="PRK08659.1"/>
    <property type="match status" value="1"/>
</dbReference>
<dbReference type="Proteomes" id="UP000269499">
    <property type="component" value="Unassembled WGS sequence"/>
</dbReference>
<dbReference type="GO" id="GO:0006082">
    <property type="term" value="P:organic acid metabolic process"/>
    <property type="evidence" value="ECO:0007669"/>
    <property type="project" value="UniProtKB-ARBA"/>
</dbReference>
<dbReference type="InterPro" id="IPR029061">
    <property type="entry name" value="THDP-binding"/>
</dbReference>
<dbReference type="AlphaFoldDB" id="A0A497F3X8"/>
<dbReference type="InterPro" id="IPR009014">
    <property type="entry name" value="Transketo_C/PFOR_II"/>
</dbReference>
<reference evidence="4 5" key="1">
    <citation type="submission" date="2018-06" db="EMBL/GenBank/DDBJ databases">
        <title>Extensive metabolic versatility and redundancy in microbially diverse, dynamic hydrothermal sediments.</title>
        <authorList>
            <person name="Dombrowski N."/>
            <person name="Teske A."/>
            <person name="Baker B.J."/>
        </authorList>
    </citation>
    <scope>NUCLEOTIDE SEQUENCE [LARGE SCALE GENOMIC DNA]</scope>
    <source>
        <strain evidence="4">B20_G2</strain>
    </source>
</reference>
<evidence type="ECO:0000259" key="3">
    <source>
        <dbReference type="Pfam" id="PF17147"/>
    </source>
</evidence>
<dbReference type="InterPro" id="IPR052368">
    <property type="entry name" value="2-oxoacid_oxidoreductase"/>
</dbReference>
<organism evidence="4 5">
    <name type="scientific">Thermoproteota archaeon</name>
    <dbReference type="NCBI Taxonomy" id="2056631"/>
    <lineage>
        <taxon>Archaea</taxon>
        <taxon>Thermoproteota</taxon>
    </lineage>
</organism>
<dbReference type="PANTHER" id="PTHR43088">
    <property type="entry name" value="SUBUNIT OF PYRUVATE:FLAVODOXIN OXIDOREDUCTASE-RELATED"/>
    <property type="match status" value="1"/>
</dbReference>
<evidence type="ECO:0000259" key="2">
    <source>
        <dbReference type="Pfam" id="PF01855"/>
    </source>
</evidence>
<evidence type="ECO:0000313" key="5">
    <source>
        <dbReference type="Proteomes" id="UP000269499"/>
    </source>
</evidence>
<dbReference type="InterPro" id="IPR033412">
    <property type="entry name" value="PFOR_II"/>
</dbReference>
<dbReference type="SUPFAM" id="SSF52922">
    <property type="entry name" value="TK C-terminal domain-like"/>
    <property type="match status" value="1"/>
</dbReference>
<dbReference type="GO" id="GO:0016491">
    <property type="term" value="F:oxidoreductase activity"/>
    <property type="evidence" value="ECO:0007669"/>
    <property type="project" value="UniProtKB-KW"/>
</dbReference>
<accession>A0A497F3X8</accession>
<gene>
    <name evidence="4" type="ORF">DRJ26_02265</name>
</gene>
<comment type="caution">
    <text evidence="4">The sequence shown here is derived from an EMBL/GenBank/DDBJ whole genome shotgun (WGS) entry which is preliminary data.</text>
</comment>
<dbReference type="Gene3D" id="3.40.50.970">
    <property type="match status" value="1"/>
</dbReference>
<dbReference type="InterPro" id="IPR002880">
    <property type="entry name" value="Pyrv_Fd/Flavodoxin_OxRdtase_N"/>
</dbReference>
<dbReference type="CDD" id="cd07034">
    <property type="entry name" value="TPP_PYR_PFOR_IOR-alpha_like"/>
    <property type="match status" value="1"/>
</dbReference>
<feature type="domain" description="Pyruvate:ferredoxin oxidoreductase core" evidence="3">
    <location>
        <begin position="276"/>
        <end position="371"/>
    </location>
</feature>
<name>A0A497F3X8_9CREN</name>
<protein>
    <submittedName>
        <fullName evidence="4">2-oxoacid:acceptor oxidoreductase subunit alpha</fullName>
    </submittedName>
</protein>
<dbReference type="EMBL" id="QMRA01000034">
    <property type="protein sequence ID" value="RLE54106.1"/>
    <property type="molecule type" value="Genomic_DNA"/>
</dbReference>
<proteinExistence type="predicted"/>
<dbReference type="Gene3D" id="3.40.50.920">
    <property type="match status" value="1"/>
</dbReference>
<dbReference type="SUPFAM" id="SSF52518">
    <property type="entry name" value="Thiamin diphosphate-binding fold (THDP-binding)"/>
    <property type="match status" value="1"/>
</dbReference>
<keyword evidence="1" id="KW-0560">Oxidoreductase</keyword>
<dbReference type="GO" id="GO:0044272">
    <property type="term" value="P:sulfur compound biosynthetic process"/>
    <property type="evidence" value="ECO:0007669"/>
    <property type="project" value="UniProtKB-ARBA"/>
</dbReference>
<feature type="domain" description="Pyruvate flavodoxin/ferredoxin oxidoreductase pyrimidine binding" evidence="2">
    <location>
        <begin position="19"/>
        <end position="251"/>
    </location>
</feature>